<feature type="binding site" evidence="8">
    <location>
        <position position="264"/>
    </location>
    <ligand>
        <name>L-citrulline</name>
        <dbReference type="ChEBI" id="CHEBI:57743"/>
    </ligand>
</feature>
<feature type="binding site" evidence="8">
    <location>
        <position position="91"/>
    </location>
    <ligand>
        <name>L-citrulline</name>
        <dbReference type="ChEBI" id="CHEBI:57743"/>
    </ligand>
</feature>
<dbReference type="Proteomes" id="UP001652338">
    <property type="component" value="Unassembled WGS sequence"/>
</dbReference>
<dbReference type="InterPro" id="IPR048268">
    <property type="entry name" value="Arginosuc_syn_C"/>
</dbReference>
<evidence type="ECO:0000256" key="4">
    <source>
        <dbReference type="ARBA" id="ARBA00022598"/>
    </source>
</evidence>
<feature type="binding site" evidence="8">
    <location>
        <position position="116"/>
    </location>
    <ligand>
        <name>ATP</name>
        <dbReference type="ChEBI" id="CHEBI:30616"/>
    </ligand>
</feature>
<dbReference type="Gene3D" id="3.90.1260.10">
    <property type="entry name" value="Argininosuccinate synthetase, chain A, domain 2"/>
    <property type="match status" value="1"/>
</dbReference>
<dbReference type="InterPro" id="IPR014729">
    <property type="entry name" value="Rossmann-like_a/b/a_fold"/>
</dbReference>
<keyword evidence="5 8" id="KW-0028">Amino-acid biosynthesis</keyword>
<dbReference type="InterPro" id="IPR048267">
    <property type="entry name" value="Arginosuc_syn_N"/>
</dbReference>
<proteinExistence type="inferred from homology"/>
<evidence type="ECO:0000256" key="6">
    <source>
        <dbReference type="ARBA" id="ARBA00022741"/>
    </source>
</evidence>
<evidence type="ECO:0000256" key="1">
    <source>
        <dbReference type="ARBA" id="ARBA00004967"/>
    </source>
</evidence>
<evidence type="ECO:0000313" key="11">
    <source>
        <dbReference type="EMBL" id="MCU6725886.1"/>
    </source>
</evidence>
<dbReference type="PANTHER" id="PTHR11587">
    <property type="entry name" value="ARGININOSUCCINATE SYNTHASE"/>
    <property type="match status" value="1"/>
</dbReference>
<dbReference type="InterPro" id="IPR001518">
    <property type="entry name" value="Arginosuc_synth"/>
</dbReference>
<keyword evidence="7 8" id="KW-0067">ATP-binding</keyword>
<evidence type="ECO:0000259" key="9">
    <source>
        <dbReference type="Pfam" id="PF00764"/>
    </source>
</evidence>
<name>A0ABT2SNM4_9FIRM</name>
<protein>
    <recommendedName>
        <fullName evidence="2 8">Argininosuccinate synthase</fullName>
        <ecNumber evidence="2 8">6.3.4.5</ecNumber>
    </recommendedName>
    <alternativeName>
        <fullName evidence="8">Citrulline--aspartate ligase</fullName>
    </alternativeName>
</protein>
<feature type="binding site" evidence="8">
    <location>
        <position position="118"/>
    </location>
    <ligand>
        <name>L-aspartate</name>
        <dbReference type="ChEBI" id="CHEBI:29991"/>
    </ligand>
</feature>
<comment type="catalytic activity">
    <reaction evidence="8">
        <text>L-citrulline + L-aspartate + ATP = 2-(N(omega)-L-arginino)succinate + AMP + diphosphate + H(+)</text>
        <dbReference type="Rhea" id="RHEA:10932"/>
        <dbReference type="ChEBI" id="CHEBI:15378"/>
        <dbReference type="ChEBI" id="CHEBI:29991"/>
        <dbReference type="ChEBI" id="CHEBI:30616"/>
        <dbReference type="ChEBI" id="CHEBI:33019"/>
        <dbReference type="ChEBI" id="CHEBI:57472"/>
        <dbReference type="ChEBI" id="CHEBI:57743"/>
        <dbReference type="ChEBI" id="CHEBI:456215"/>
        <dbReference type="EC" id="6.3.4.5"/>
    </reaction>
</comment>
<evidence type="ECO:0000259" key="10">
    <source>
        <dbReference type="Pfam" id="PF20979"/>
    </source>
</evidence>
<reference evidence="11 12" key="1">
    <citation type="journal article" date="2021" name="ISME Commun">
        <title>Automated analysis of genomic sequences facilitates high-throughput and comprehensive description of bacteria.</title>
        <authorList>
            <person name="Hitch T.C.A."/>
        </authorList>
    </citation>
    <scope>NUCLEOTIDE SEQUENCE [LARGE SCALE GENOMIC DNA]</scope>
    <source>
        <strain evidence="11 12">Sanger_29</strain>
    </source>
</reference>
<dbReference type="Gene3D" id="1.20.5.470">
    <property type="entry name" value="Single helix bin"/>
    <property type="match status" value="1"/>
</dbReference>
<feature type="binding site" evidence="8">
    <location>
        <position position="86"/>
    </location>
    <ligand>
        <name>L-citrulline</name>
        <dbReference type="ChEBI" id="CHEBI:57743"/>
    </ligand>
</feature>
<dbReference type="NCBIfam" id="NF001770">
    <property type="entry name" value="PRK00509.1"/>
    <property type="match status" value="1"/>
</dbReference>
<sequence length="408" mass="45538">MKEKVILAYSGGLDTTAMIPWLKENFDYDVICCCVNCGQGNELDGLDERAKLSGAAKLYIEDVTDEFCDDVIVPCVQAGAVYEHKYLLGTSMARPVIAKRLVEIARKEGATTICHGATGKGNDQIRFELAIKALAPDLKVIAPWRMTDVWTMQSREDEIEFCKKHGIDLPFDMSHSYSRDRNLWHISHEGLELEDPSNAPNYDHMLVLGVTPEKAPDEGEYVTMTFEEGVPKTINGKEMKVSDIIRELNALGGKHGIGIVDIVENRVVGMKSRGVYETPGGTILMEAHDQLEELCLDRETMETKKKLGSQLAQVVYEGKWFTPLSEALQAFVKSTQRYVTGEVKFKLYKGNIIKAGTTSPYSLYNESLASFTTGDLYDHNDASGFITLFGLPLKVRAMKLMEVEKNKK</sequence>
<feature type="binding site" evidence="8">
    <location>
        <position position="187"/>
    </location>
    <ligand>
        <name>L-citrulline</name>
        <dbReference type="ChEBI" id="CHEBI:57743"/>
    </ligand>
</feature>
<dbReference type="Gene3D" id="3.40.50.620">
    <property type="entry name" value="HUPs"/>
    <property type="match status" value="1"/>
</dbReference>
<dbReference type="GO" id="GO:0004055">
    <property type="term" value="F:argininosuccinate synthase activity"/>
    <property type="evidence" value="ECO:0007669"/>
    <property type="project" value="UniProtKB-EC"/>
</dbReference>
<dbReference type="InterPro" id="IPR023434">
    <property type="entry name" value="Arginosuc_synth_type_1_subfam"/>
</dbReference>
<feature type="binding site" evidence="8">
    <location>
        <position position="123"/>
    </location>
    <ligand>
        <name>L-aspartate</name>
        <dbReference type="ChEBI" id="CHEBI:29991"/>
    </ligand>
</feature>
<keyword evidence="3 8" id="KW-0055">Arginine biosynthesis</keyword>
<keyword evidence="6 8" id="KW-0547">Nucleotide-binding</keyword>
<comment type="caution">
    <text evidence="8">Lacks conserved residue(s) required for the propagation of feature annotation.</text>
</comment>
<feature type="binding site" evidence="8">
    <location>
        <position position="178"/>
    </location>
    <ligand>
        <name>L-citrulline</name>
        <dbReference type="ChEBI" id="CHEBI:57743"/>
    </ligand>
</feature>
<feature type="domain" description="Arginosuccinate synthase-like N-terminal" evidence="9">
    <location>
        <begin position="4"/>
        <end position="167"/>
    </location>
</feature>
<evidence type="ECO:0000256" key="2">
    <source>
        <dbReference type="ARBA" id="ARBA00012286"/>
    </source>
</evidence>
<comment type="subunit">
    <text evidence="8">Homotetramer.</text>
</comment>
<gene>
    <name evidence="8" type="primary">argG</name>
    <name evidence="11" type="ORF">OCV47_11075</name>
</gene>
<comment type="caution">
    <text evidence="11">The sequence shown here is derived from an EMBL/GenBank/DDBJ whole genome shotgun (WGS) entry which is preliminary data.</text>
</comment>
<evidence type="ECO:0000313" key="12">
    <source>
        <dbReference type="Proteomes" id="UP001652338"/>
    </source>
</evidence>
<evidence type="ECO:0000256" key="3">
    <source>
        <dbReference type="ARBA" id="ARBA00022571"/>
    </source>
</evidence>
<dbReference type="CDD" id="cd01999">
    <property type="entry name" value="ASS"/>
    <property type="match status" value="1"/>
</dbReference>
<feature type="binding site" evidence="8">
    <location>
        <begin position="8"/>
        <end position="16"/>
    </location>
    <ligand>
        <name>ATP</name>
        <dbReference type="ChEBI" id="CHEBI:30616"/>
    </ligand>
</feature>
<keyword evidence="12" id="KW-1185">Reference proteome</keyword>
<dbReference type="InterPro" id="IPR018223">
    <property type="entry name" value="Arginosuc_synth_CS"/>
</dbReference>
<comment type="similarity">
    <text evidence="8">Belongs to the argininosuccinate synthase family. Type 1 subfamily.</text>
</comment>
<dbReference type="NCBIfam" id="TIGR00032">
    <property type="entry name" value="argG"/>
    <property type="match status" value="1"/>
</dbReference>
<feature type="domain" description="Arginosuccinate synthase C-terminal" evidence="10">
    <location>
        <begin position="177"/>
        <end position="395"/>
    </location>
</feature>
<feature type="binding site" evidence="8">
    <location>
        <position position="122"/>
    </location>
    <ligand>
        <name>L-citrulline</name>
        <dbReference type="ChEBI" id="CHEBI:57743"/>
    </ligand>
</feature>
<dbReference type="InterPro" id="IPR024074">
    <property type="entry name" value="AS_cat/multimer_dom_body"/>
</dbReference>
<dbReference type="PANTHER" id="PTHR11587:SF2">
    <property type="entry name" value="ARGININOSUCCINATE SYNTHASE"/>
    <property type="match status" value="1"/>
</dbReference>
<feature type="binding site" evidence="8">
    <location>
        <position position="126"/>
    </location>
    <ligand>
        <name>L-citrulline</name>
        <dbReference type="ChEBI" id="CHEBI:57743"/>
    </ligand>
</feature>
<keyword evidence="8" id="KW-0963">Cytoplasm</keyword>
<dbReference type="EC" id="6.3.4.5" evidence="2 8"/>
<dbReference type="SUPFAM" id="SSF52402">
    <property type="entry name" value="Adenine nucleotide alpha hydrolases-like"/>
    <property type="match status" value="1"/>
</dbReference>
<keyword evidence="4 8" id="KW-0436">Ligase</keyword>
<feature type="binding site" evidence="8">
    <location>
        <position position="276"/>
    </location>
    <ligand>
        <name>L-citrulline</name>
        <dbReference type="ChEBI" id="CHEBI:57743"/>
    </ligand>
</feature>
<evidence type="ECO:0000256" key="7">
    <source>
        <dbReference type="ARBA" id="ARBA00022840"/>
    </source>
</evidence>
<dbReference type="PROSITE" id="PS00564">
    <property type="entry name" value="ARGININOSUCCIN_SYN_1"/>
    <property type="match status" value="1"/>
</dbReference>
<evidence type="ECO:0000256" key="8">
    <source>
        <dbReference type="HAMAP-Rule" id="MF_00005"/>
    </source>
</evidence>
<feature type="binding site" evidence="8">
    <location>
        <position position="122"/>
    </location>
    <ligand>
        <name>L-aspartate</name>
        <dbReference type="ChEBI" id="CHEBI:29991"/>
    </ligand>
</feature>
<dbReference type="Pfam" id="PF20979">
    <property type="entry name" value="Arginosuc_syn_C"/>
    <property type="match status" value="1"/>
</dbReference>
<dbReference type="RefSeq" id="WP_262655126.1">
    <property type="nucleotide sequence ID" value="NZ_JAOQKE010000014.1"/>
</dbReference>
<dbReference type="HAMAP" id="MF_00005">
    <property type="entry name" value="Arg_succ_synth_type1"/>
    <property type="match status" value="1"/>
</dbReference>
<accession>A0ABT2SNM4</accession>
<dbReference type="Pfam" id="PF00764">
    <property type="entry name" value="Arginosuc_synth"/>
    <property type="match status" value="1"/>
</dbReference>
<evidence type="ECO:0000256" key="5">
    <source>
        <dbReference type="ARBA" id="ARBA00022605"/>
    </source>
</evidence>
<organism evidence="11 12">
    <name type="scientific">Muricoprocola aceti</name>
    <dbReference type="NCBI Taxonomy" id="2981772"/>
    <lineage>
        <taxon>Bacteria</taxon>
        <taxon>Bacillati</taxon>
        <taxon>Bacillota</taxon>
        <taxon>Clostridia</taxon>
        <taxon>Lachnospirales</taxon>
        <taxon>Lachnospiraceae</taxon>
        <taxon>Muricoprocola</taxon>
    </lineage>
</organism>
<comment type="pathway">
    <text evidence="1 8">Amino-acid biosynthesis; L-arginine biosynthesis; L-arginine from L-ornithine and carbamoyl phosphate: step 2/3.</text>
</comment>
<dbReference type="EMBL" id="JAOQKE010000014">
    <property type="protein sequence ID" value="MCU6725886.1"/>
    <property type="molecule type" value="Genomic_DNA"/>
</dbReference>
<dbReference type="SUPFAM" id="SSF69864">
    <property type="entry name" value="Argininosuccinate synthetase, C-terminal domain"/>
    <property type="match status" value="1"/>
</dbReference>
<comment type="subcellular location">
    <subcellularLocation>
        <location evidence="8">Cytoplasm</location>
    </subcellularLocation>
</comment>
<dbReference type="PROSITE" id="PS00565">
    <property type="entry name" value="ARGININOSUCCIN_SYN_2"/>
    <property type="match status" value="1"/>
</dbReference>